<keyword evidence="14 22" id="KW-1133">Transmembrane helix</keyword>
<dbReference type="EMBL" id="CP028519">
    <property type="protein sequence ID" value="AVY94538.1"/>
    <property type="molecule type" value="Genomic_DNA"/>
</dbReference>
<dbReference type="AlphaFoldDB" id="A0A2S0PAX7"/>
<evidence type="ECO:0000259" key="23">
    <source>
        <dbReference type="PROSITE" id="PS51007"/>
    </source>
</evidence>
<dbReference type="GO" id="GO:0009055">
    <property type="term" value="F:electron transfer activity"/>
    <property type="evidence" value="ECO:0007669"/>
    <property type="project" value="InterPro"/>
</dbReference>
<dbReference type="InterPro" id="IPR009056">
    <property type="entry name" value="Cyt_c-like_dom"/>
</dbReference>
<dbReference type="PANTHER" id="PTHR33751:SF1">
    <property type="entry name" value="CBB3-TYPE CYTOCHROME C OXIDASE SUBUNIT FIXP"/>
    <property type="match status" value="1"/>
</dbReference>
<dbReference type="Gene3D" id="1.10.760.10">
    <property type="entry name" value="Cytochrome c-like domain"/>
    <property type="match status" value="2"/>
</dbReference>
<dbReference type="KEGG" id="maer:DAI18_11160"/>
<dbReference type="PROSITE" id="PS51007">
    <property type="entry name" value="CYTC"/>
    <property type="match status" value="2"/>
</dbReference>
<dbReference type="GO" id="GO:0016491">
    <property type="term" value="F:oxidoreductase activity"/>
    <property type="evidence" value="ECO:0007669"/>
    <property type="project" value="UniProtKB-KW"/>
</dbReference>
<keyword evidence="9 22" id="KW-0812">Transmembrane</keyword>
<evidence type="ECO:0000256" key="10">
    <source>
        <dbReference type="ARBA" id="ARBA00022723"/>
    </source>
</evidence>
<keyword evidence="12 19" id="KW-0375">Hydrogen ion transport</keyword>
<dbReference type="InterPro" id="IPR032858">
    <property type="entry name" value="CcoP_N"/>
</dbReference>
<dbReference type="GO" id="GO:1902600">
    <property type="term" value="P:proton transmembrane transport"/>
    <property type="evidence" value="ECO:0007669"/>
    <property type="project" value="UniProtKB-KW"/>
</dbReference>
<evidence type="ECO:0000256" key="8">
    <source>
        <dbReference type="ARBA" id="ARBA00022660"/>
    </source>
</evidence>
<evidence type="ECO:0000256" key="21">
    <source>
        <dbReference type="PIRSR" id="PIRSR000006-2"/>
    </source>
</evidence>
<dbReference type="UniPathway" id="UPA00705"/>
<feature type="binding site" description="axial binding residue" evidence="20">
    <location>
        <position position="234"/>
    </location>
    <ligand>
        <name>heme c</name>
        <dbReference type="ChEBI" id="CHEBI:61717"/>
        <label>2</label>
    </ligand>
    <ligandPart>
        <name>Fe</name>
        <dbReference type="ChEBI" id="CHEBI:18248"/>
    </ligandPart>
</feature>
<feature type="transmembrane region" description="Helical" evidence="22">
    <location>
        <begin position="63"/>
        <end position="82"/>
    </location>
</feature>
<feature type="binding site" description="covalent" evidence="21">
    <location>
        <position position="147"/>
    </location>
    <ligand>
        <name>heme c</name>
        <dbReference type="ChEBI" id="CHEBI:61717"/>
        <label>1</label>
    </ligand>
</feature>
<keyword evidence="8 19" id="KW-0679">Respiratory chain</keyword>
<dbReference type="GO" id="GO:0020037">
    <property type="term" value="F:heme binding"/>
    <property type="evidence" value="ECO:0007669"/>
    <property type="project" value="InterPro"/>
</dbReference>
<dbReference type="Pfam" id="PF14715">
    <property type="entry name" value="FixP_N"/>
    <property type="match status" value="1"/>
</dbReference>
<evidence type="ECO:0000256" key="11">
    <source>
        <dbReference type="ARBA" id="ARBA00022737"/>
    </source>
</evidence>
<dbReference type="Gene3D" id="6.10.280.130">
    <property type="match status" value="1"/>
</dbReference>
<dbReference type="Proteomes" id="UP000244173">
    <property type="component" value="Chromosome"/>
</dbReference>
<sequence>MSDFVSDFWSYWISGVVVVGIVGLTYLLFSQNRLKVESGTEVKTTGHVWDGDLAEYNNPLPKWWMWMFTLTLVFGVAYLVLYPGMGSFKGIRNWTSVGEYTAERAAAEAKYQPLYDAFLKQDIPTVAGDQKAQEMGYRLFQTYCVQCHGSDARGAKGFPNLTDNDWLYGGSPEKIQETILNGRHGQMPPFGAAFGEEKVKDVANYVMSLSGKKHNAERATRGADTFKAICATCHGPDGKGNKDIGAPNLTDNIWLYGGTEKTIVETITNGRSNQMPAWKDFLGDGKVHLLASYVWGLSNKPAKAAAQQ</sequence>
<reference evidence="24 25" key="1">
    <citation type="submission" date="2018-04" db="EMBL/GenBank/DDBJ databases">
        <title>Denitrifier Microvirgula.</title>
        <authorList>
            <person name="Anderson E."/>
            <person name="Jang J."/>
            <person name="Ishii S."/>
        </authorList>
    </citation>
    <scope>NUCLEOTIDE SEQUENCE [LARGE SCALE GENOMIC DNA]</scope>
    <source>
        <strain evidence="24 25">BE2.4</strain>
    </source>
</reference>
<evidence type="ECO:0000313" key="24">
    <source>
        <dbReference type="EMBL" id="AVY94538.1"/>
    </source>
</evidence>
<dbReference type="InterPro" id="IPR050597">
    <property type="entry name" value="Cytochrome_c_Oxidase_Subunit"/>
</dbReference>
<keyword evidence="6 19" id="KW-0997">Cell inner membrane</keyword>
<evidence type="ECO:0000256" key="17">
    <source>
        <dbReference type="ARBA" id="ARBA00023065"/>
    </source>
</evidence>
<evidence type="ECO:0000256" key="2">
    <source>
        <dbReference type="ARBA" id="ARBA00004673"/>
    </source>
</evidence>
<evidence type="ECO:0000256" key="14">
    <source>
        <dbReference type="ARBA" id="ARBA00022989"/>
    </source>
</evidence>
<keyword evidence="25" id="KW-1185">Reference proteome</keyword>
<evidence type="ECO:0000256" key="12">
    <source>
        <dbReference type="ARBA" id="ARBA00022781"/>
    </source>
</evidence>
<dbReference type="InterPro" id="IPR004678">
    <property type="entry name" value="Cyt_c_oxidase_cbb3_su3"/>
</dbReference>
<evidence type="ECO:0000256" key="5">
    <source>
        <dbReference type="ARBA" id="ARBA00022475"/>
    </source>
</evidence>
<feature type="binding site" description="axial binding residue" evidence="20">
    <location>
        <position position="148"/>
    </location>
    <ligand>
        <name>heme c</name>
        <dbReference type="ChEBI" id="CHEBI:61717"/>
        <label>1</label>
    </ligand>
    <ligandPart>
        <name>Fe</name>
        <dbReference type="ChEBI" id="CHEBI:18248"/>
    </ligandPart>
</feature>
<evidence type="ECO:0000256" key="15">
    <source>
        <dbReference type="ARBA" id="ARBA00023002"/>
    </source>
</evidence>
<evidence type="ECO:0000256" key="19">
    <source>
        <dbReference type="PIRNR" id="PIRNR000006"/>
    </source>
</evidence>
<accession>A0A2S0PAX7</accession>
<comment type="function">
    <text evidence="19">C-type cytochrome. Part of the cbb3-type cytochrome c oxidase complex.</text>
</comment>
<evidence type="ECO:0000256" key="1">
    <source>
        <dbReference type="ARBA" id="ARBA00004533"/>
    </source>
</evidence>
<dbReference type="OrthoDB" id="9811281at2"/>
<dbReference type="PRINTS" id="PR00605">
    <property type="entry name" value="CYTCHROMECIC"/>
</dbReference>
<keyword evidence="4 19" id="KW-0813">Transport</keyword>
<gene>
    <name evidence="24" type="primary">ccoP</name>
    <name evidence="24" type="ORF">DAI18_11160</name>
</gene>
<evidence type="ECO:0000256" key="9">
    <source>
        <dbReference type="ARBA" id="ARBA00022692"/>
    </source>
</evidence>
<comment type="subunit">
    <text evidence="19">Component of the cbb3-type cytochrome c oxidase.</text>
</comment>
<feature type="binding site" description="covalent" evidence="21">
    <location>
        <position position="144"/>
    </location>
    <ligand>
        <name>heme c</name>
        <dbReference type="ChEBI" id="CHEBI:61717"/>
        <label>1</label>
    </ligand>
</feature>
<evidence type="ECO:0000256" key="7">
    <source>
        <dbReference type="ARBA" id="ARBA00022617"/>
    </source>
</evidence>
<evidence type="ECO:0000256" key="16">
    <source>
        <dbReference type="ARBA" id="ARBA00023004"/>
    </source>
</evidence>
<dbReference type="NCBIfam" id="TIGR00782">
    <property type="entry name" value="ccoP"/>
    <property type="match status" value="1"/>
</dbReference>
<keyword evidence="15 19" id="KW-0560">Oxidoreductase</keyword>
<keyword evidence="11" id="KW-0677">Repeat</keyword>
<dbReference type="GO" id="GO:0006119">
    <property type="term" value="P:oxidative phosphorylation"/>
    <property type="evidence" value="ECO:0007669"/>
    <property type="project" value="UniProtKB-UniPathway"/>
</dbReference>
<organism evidence="24 25">
    <name type="scientific">Microvirgula aerodenitrificans</name>
    <dbReference type="NCBI Taxonomy" id="57480"/>
    <lineage>
        <taxon>Bacteria</taxon>
        <taxon>Pseudomonadati</taxon>
        <taxon>Pseudomonadota</taxon>
        <taxon>Betaproteobacteria</taxon>
        <taxon>Neisseriales</taxon>
        <taxon>Aquaspirillaceae</taxon>
        <taxon>Microvirgula</taxon>
    </lineage>
</organism>
<comment type="pathway">
    <text evidence="2 19">Energy metabolism; oxidative phosphorylation.</text>
</comment>
<comment type="cofactor">
    <cofactor evidence="19 21">
        <name>heme c</name>
        <dbReference type="ChEBI" id="CHEBI:61717"/>
    </cofactor>
    <text evidence="19 21">Binds 2 heme C groups per subunit.</text>
</comment>
<feature type="binding site" description="covalent" evidence="21">
    <location>
        <position position="230"/>
    </location>
    <ligand>
        <name>heme c</name>
        <dbReference type="ChEBI" id="CHEBI:61717"/>
        <label>2</label>
    </ligand>
</feature>
<dbReference type="GO" id="GO:0005886">
    <property type="term" value="C:plasma membrane"/>
    <property type="evidence" value="ECO:0007669"/>
    <property type="project" value="UniProtKB-SubCell"/>
</dbReference>
<keyword evidence="5 19" id="KW-1003">Cell membrane</keyword>
<protein>
    <recommendedName>
        <fullName evidence="19">Cbb3-type cytochrome c oxidase subunit</fullName>
    </recommendedName>
</protein>
<name>A0A2S0PAX7_9NEIS</name>
<evidence type="ECO:0000313" key="25">
    <source>
        <dbReference type="Proteomes" id="UP000244173"/>
    </source>
</evidence>
<keyword evidence="13 19" id="KW-0249">Electron transport</keyword>
<dbReference type="InterPro" id="IPR008168">
    <property type="entry name" value="Cyt_C_IC"/>
</dbReference>
<dbReference type="PIRSF" id="PIRSF000006">
    <property type="entry name" value="Cbb3-Cox_fixP"/>
    <property type="match status" value="1"/>
</dbReference>
<evidence type="ECO:0000256" key="20">
    <source>
        <dbReference type="PIRSR" id="PIRSR000006-1"/>
    </source>
</evidence>
<keyword evidence="7 19" id="KW-0349">Heme</keyword>
<feature type="binding site" description="axial binding residue" evidence="20">
    <location>
        <position position="275"/>
    </location>
    <ligand>
        <name>heme c</name>
        <dbReference type="ChEBI" id="CHEBI:61717"/>
        <label>1</label>
    </ligand>
    <ligandPart>
        <name>Fe</name>
        <dbReference type="ChEBI" id="CHEBI:18248"/>
    </ligandPart>
</feature>
<dbReference type="SUPFAM" id="SSF46626">
    <property type="entry name" value="Cytochrome c"/>
    <property type="match status" value="2"/>
</dbReference>
<feature type="domain" description="Cytochrome c" evidence="23">
    <location>
        <begin position="131"/>
        <end position="210"/>
    </location>
</feature>
<dbReference type="Pfam" id="PF13442">
    <property type="entry name" value="Cytochrome_CBB3"/>
    <property type="match status" value="2"/>
</dbReference>
<feature type="transmembrane region" description="Helical" evidence="22">
    <location>
        <begin position="9"/>
        <end position="29"/>
    </location>
</feature>
<comment type="similarity">
    <text evidence="3 19">Belongs to the CcoP / FixP family.</text>
</comment>
<dbReference type="InterPro" id="IPR036909">
    <property type="entry name" value="Cyt_c-like_dom_sf"/>
</dbReference>
<comment type="subcellular location">
    <subcellularLocation>
        <location evidence="1 19">Cell inner membrane</location>
    </subcellularLocation>
</comment>
<dbReference type="RefSeq" id="WP_028497768.1">
    <property type="nucleotide sequence ID" value="NZ_CP028519.1"/>
</dbReference>
<keyword evidence="17 19" id="KW-0406">Ion transport</keyword>
<keyword evidence="18 19" id="KW-0472">Membrane</keyword>
<evidence type="ECO:0000256" key="6">
    <source>
        <dbReference type="ARBA" id="ARBA00022519"/>
    </source>
</evidence>
<evidence type="ECO:0000256" key="3">
    <source>
        <dbReference type="ARBA" id="ARBA00006113"/>
    </source>
</evidence>
<evidence type="ECO:0000256" key="22">
    <source>
        <dbReference type="SAM" id="Phobius"/>
    </source>
</evidence>
<dbReference type="PANTHER" id="PTHR33751">
    <property type="entry name" value="CBB3-TYPE CYTOCHROME C OXIDASE SUBUNIT FIXP"/>
    <property type="match status" value="1"/>
</dbReference>
<evidence type="ECO:0000256" key="18">
    <source>
        <dbReference type="ARBA" id="ARBA00023136"/>
    </source>
</evidence>
<evidence type="ECO:0000256" key="13">
    <source>
        <dbReference type="ARBA" id="ARBA00022982"/>
    </source>
</evidence>
<dbReference type="STRING" id="1122240.GCA_000620105_00263"/>
<keyword evidence="10 19" id="KW-0479">Metal-binding</keyword>
<keyword evidence="16 19" id="KW-0408">Iron</keyword>
<feature type="binding site" description="axial binding residue" evidence="20">
    <location>
        <position position="187"/>
    </location>
    <ligand>
        <name>heme c</name>
        <dbReference type="ChEBI" id="CHEBI:61717"/>
        <label>2</label>
    </ligand>
    <ligandPart>
        <name>Fe</name>
        <dbReference type="ChEBI" id="CHEBI:18248"/>
    </ligandPart>
</feature>
<dbReference type="InterPro" id="IPR038414">
    <property type="entry name" value="CcoP_N_sf"/>
</dbReference>
<evidence type="ECO:0000256" key="4">
    <source>
        <dbReference type="ARBA" id="ARBA00022448"/>
    </source>
</evidence>
<dbReference type="GO" id="GO:0005506">
    <property type="term" value="F:iron ion binding"/>
    <property type="evidence" value="ECO:0007669"/>
    <property type="project" value="InterPro"/>
</dbReference>
<feature type="binding site" description="covalent" evidence="21">
    <location>
        <position position="233"/>
    </location>
    <ligand>
        <name>heme c</name>
        <dbReference type="ChEBI" id="CHEBI:61717"/>
        <label>2</label>
    </ligand>
</feature>
<feature type="domain" description="Cytochrome c" evidence="23">
    <location>
        <begin position="217"/>
        <end position="298"/>
    </location>
</feature>
<proteinExistence type="inferred from homology"/>